<dbReference type="EMBL" id="JAUEPP010000001">
    <property type="protein sequence ID" value="KAK3355358.1"/>
    <property type="molecule type" value="Genomic_DNA"/>
</dbReference>
<dbReference type="GeneID" id="87863219"/>
<dbReference type="PANTHER" id="PTHR33835:SF1">
    <property type="entry name" value="METALLO-BETA-LACTAMASE DOMAIN-CONTAINING PROTEIN"/>
    <property type="match status" value="1"/>
</dbReference>
<keyword evidence="1" id="KW-0472">Membrane</keyword>
<sequence>MPRLPGRVCDPLLFSKCYTASLRMGYPIASSSSLLFSTTKPSKYPPFSPRGTFKTPPPSNTNKTASTKPIIATVIFTLAAASVGAVVYFRPGIGRKDIEAANMSNKLVPANPDEVMVIRDVTPNVVTFSVPFLRFGKIPIGGRGTLVKLSNNTLAIFSPVSLTPSALSRVSSLGSGQVSYIIAPDIEHHIFVSEWARAFPSAKIIGPEGLPEKRSKITDDERIGHEPFSVVFTKENKQTIKIDEDFDKDFDYEYVHSHPNKELVFFYKPDKVLIEADLMFNLPAIEQYSKVPEAEKPHGSLLGRIFQGMNNTEGEAKGIKRFLWYAISRGDRAGFNESVRRIHEWGFETIVPCHGETIVGNGKEVFEKVFEWHLVGHK</sequence>
<dbReference type="AlphaFoldDB" id="A0AAE0MWW4"/>
<dbReference type="Proteomes" id="UP001278500">
    <property type="component" value="Unassembled WGS sequence"/>
</dbReference>
<keyword evidence="1" id="KW-0812">Transmembrane</keyword>
<evidence type="ECO:0000313" key="2">
    <source>
        <dbReference type="EMBL" id="KAK3355358.1"/>
    </source>
</evidence>
<accession>A0AAE0MWW4</accession>
<dbReference type="RefSeq" id="XP_062686736.1">
    <property type="nucleotide sequence ID" value="XM_062826065.1"/>
</dbReference>
<keyword evidence="3" id="KW-1185">Reference proteome</keyword>
<reference evidence="2" key="1">
    <citation type="journal article" date="2023" name="Mol. Phylogenet. Evol.">
        <title>Genome-scale phylogeny and comparative genomics of the fungal order Sordariales.</title>
        <authorList>
            <person name="Hensen N."/>
            <person name="Bonometti L."/>
            <person name="Westerberg I."/>
            <person name="Brannstrom I.O."/>
            <person name="Guillou S."/>
            <person name="Cros-Aarteil S."/>
            <person name="Calhoun S."/>
            <person name="Haridas S."/>
            <person name="Kuo A."/>
            <person name="Mondo S."/>
            <person name="Pangilinan J."/>
            <person name="Riley R."/>
            <person name="LaButti K."/>
            <person name="Andreopoulos B."/>
            <person name="Lipzen A."/>
            <person name="Chen C."/>
            <person name="Yan M."/>
            <person name="Daum C."/>
            <person name="Ng V."/>
            <person name="Clum A."/>
            <person name="Steindorff A."/>
            <person name="Ohm R.A."/>
            <person name="Martin F."/>
            <person name="Silar P."/>
            <person name="Natvig D.O."/>
            <person name="Lalanne C."/>
            <person name="Gautier V."/>
            <person name="Ament-Velasquez S.L."/>
            <person name="Kruys A."/>
            <person name="Hutchinson M.I."/>
            <person name="Powell A.J."/>
            <person name="Barry K."/>
            <person name="Miller A.N."/>
            <person name="Grigoriev I.V."/>
            <person name="Debuchy R."/>
            <person name="Gladieux P."/>
            <person name="Hiltunen Thoren M."/>
            <person name="Johannesson H."/>
        </authorList>
    </citation>
    <scope>NUCLEOTIDE SEQUENCE</scope>
    <source>
        <strain evidence="2">CBS 560.94</strain>
    </source>
</reference>
<gene>
    <name evidence="2" type="ORF">B0H65DRAFT_45169</name>
</gene>
<protein>
    <submittedName>
        <fullName evidence="2">Uncharacterized protein</fullName>
    </submittedName>
</protein>
<proteinExistence type="predicted"/>
<name>A0AAE0MWW4_9PEZI</name>
<comment type="caution">
    <text evidence="2">The sequence shown here is derived from an EMBL/GenBank/DDBJ whole genome shotgun (WGS) entry which is preliminary data.</text>
</comment>
<dbReference type="PANTHER" id="PTHR33835">
    <property type="entry name" value="YALI0C07656P"/>
    <property type="match status" value="1"/>
</dbReference>
<feature type="transmembrane region" description="Helical" evidence="1">
    <location>
        <begin position="70"/>
        <end position="89"/>
    </location>
</feature>
<organism evidence="2 3">
    <name type="scientific">Neurospora tetraspora</name>
    <dbReference type="NCBI Taxonomy" id="94610"/>
    <lineage>
        <taxon>Eukaryota</taxon>
        <taxon>Fungi</taxon>
        <taxon>Dikarya</taxon>
        <taxon>Ascomycota</taxon>
        <taxon>Pezizomycotina</taxon>
        <taxon>Sordariomycetes</taxon>
        <taxon>Sordariomycetidae</taxon>
        <taxon>Sordariales</taxon>
        <taxon>Sordariaceae</taxon>
        <taxon>Neurospora</taxon>
    </lineage>
</organism>
<dbReference type="SUPFAM" id="SSF56281">
    <property type="entry name" value="Metallo-hydrolase/oxidoreductase"/>
    <property type="match status" value="1"/>
</dbReference>
<reference evidence="2" key="2">
    <citation type="submission" date="2023-06" db="EMBL/GenBank/DDBJ databases">
        <authorList>
            <consortium name="Lawrence Berkeley National Laboratory"/>
            <person name="Haridas S."/>
            <person name="Hensen N."/>
            <person name="Bonometti L."/>
            <person name="Westerberg I."/>
            <person name="Brannstrom I.O."/>
            <person name="Guillou S."/>
            <person name="Cros-Aarteil S."/>
            <person name="Calhoun S."/>
            <person name="Kuo A."/>
            <person name="Mondo S."/>
            <person name="Pangilinan J."/>
            <person name="Riley R."/>
            <person name="Labutti K."/>
            <person name="Andreopoulos B."/>
            <person name="Lipzen A."/>
            <person name="Chen C."/>
            <person name="Yanf M."/>
            <person name="Daum C."/>
            <person name="Ng V."/>
            <person name="Clum A."/>
            <person name="Steindorff A."/>
            <person name="Ohm R."/>
            <person name="Martin F."/>
            <person name="Silar P."/>
            <person name="Natvig D."/>
            <person name="Lalanne C."/>
            <person name="Gautier V."/>
            <person name="Ament-Velasquez S.L."/>
            <person name="Kruys A."/>
            <person name="Hutchinson M.I."/>
            <person name="Powell A.J."/>
            <person name="Barry K."/>
            <person name="Miller A.N."/>
            <person name="Grigoriev I.V."/>
            <person name="Debuchy R."/>
            <person name="Gladieux P."/>
            <person name="Thoren M.H."/>
            <person name="Johannesson H."/>
        </authorList>
    </citation>
    <scope>NUCLEOTIDE SEQUENCE</scope>
    <source>
        <strain evidence="2">CBS 560.94</strain>
    </source>
</reference>
<dbReference type="InterPro" id="IPR036866">
    <property type="entry name" value="RibonucZ/Hydroxyglut_hydro"/>
</dbReference>
<evidence type="ECO:0000313" key="3">
    <source>
        <dbReference type="Proteomes" id="UP001278500"/>
    </source>
</evidence>
<dbReference type="Pfam" id="PF14234">
    <property type="entry name" value="DUF4336"/>
    <property type="match status" value="1"/>
</dbReference>
<dbReference type="InterPro" id="IPR025638">
    <property type="entry name" value="DUF4336"/>
</dbReference>
<keyword evidence="1" id="KW-1133">Transmembrane helix</keyword>
<evidence type="ECO:0000256" key="1">
    <source>
        <dbReference type="SAM" id="Phobius"/>
    </source>
</evidence>